<proteinExistence type="predicted"/>
<comment type="caution">
    <text evidence="2">The sequence shown here is derived from an EMBL/GenBank/DDBJ whole genome shotgun (WGS) entry which is preliminary data.</text>
</comment>
<dbReference type="AlphaFoldDB" id="A0A5B7H3J5"/>
<keyword evidence="3" id="KW-1185">Reference proteome</keyword>
<name>A0A5B7H3J5_PORTR</name>
<gene>
    <name evidence="2" type="ORF">E2C01_058572</name>
</gene>
<dbReference type="Proteomes" id="UP000324222">
    <property type="component" value="Unassembled WGS sequence"/>
</dbReference>
<sequence length="52" mass="5978">MTGYILTPLVQCHVFPIYSGYYLVILYSFRNLCRVRIVKTVAINHLTSTDPS</sequence>
<reference evidence="2 3" key="1">
    <citation type="submission" date="2019-05" db="EMBL/GenBank/DDBJ databases">
        <title>Another draft genome of Portunus trituberculatus and its Hox gene families provides insights of decapod evolution.</title>
        <authorList>
            <person name="Jeong J.-H."/>
            <person name="Song I."/>
            <person name="Kim S."/>
            <person name="Choi T."/>
            <person name="Kim D."/>
            <person name="Ryu S."/>
            <person name="Kim W."/>
        </authorList>
    </citation>
    <scope>NUCLEOTIDE SEQUENCE [LARGE SCALE GENOMIC DNA]</scope>
    <source>
        <tissue evidence="2">Muscle</tissue>
    </source>
</reference>
<organism evidence="2 3">
    <name type="scientific">Portunus trituberculatus</name>
    <name type="common">Swimming crab</name>
    <name type="synonym">Neptunus trituberculatus</name>
    <dbReference type="NCBI Taxonomy" id="210409"/>
    <lineage>
        <taxon>Eukaryota</taxon>
        <taxon>Metazoa</taxon>
        <taxon>Ecdysozoa</taxon>
        <taxon>Arthropoda</taxon>
        <taxon>Crustacea</taxon>
        <taxon>Multicrustacea</taxon>
        <taxon>Malacostraca</taxon>
        <taxon>Eumalacostraca</taxon>
        <taxon>Eucarida</taxon>
        <taxon>Decapoda</taxon>
        <taxon>Pleocyemata</taxon>
        <taxon>Brachyura</taxon>
        <taxon>Eubrachyura</taxon>
        <taxon>Portunoidea</taxon>
        <taxon>Portunidae</taxon>
        <taxon>Portuninae</taxon>
        <taxon>Portunus</taxon>
    </lineage>
</organism>
<evidence type="ECO:0000256" key="1">
    <source>
        <dbReference type="SAM" id="Phobius"/>
    </source>
</evidence>
<accession>A0A5B7H3J5</accession>
<keyword evidence="1" id="KW-0472">Membrane</keyword>
<keyword evidence="1" id="KW-1133">Transmembrane helix</keyword>
<evidence type="ECO:0000313" key="2">
    <source>
        <dbReference type="EMBL" id="MPC64456.1"/>
    </source>
</evidence>
<dbReference type="EMBL" id="VSRR010022126">
    <property type="protein sequence ID" value="MPC64456.1"/>
    <property type="molecule type" value="Genomic_DNA"/>
</dbReference>
<evidence type="ECO:0000313" key="3">
    <source>
        <dbReference type="Proteomes" id="UP000324222"/>
    </source>
</evidence>
<feature type="transmembrane region" description="Helical" evidence="1">
    <location>
        <begin position="6"/>
        <end position="29"/>
    </location>
</feature>
<keyword evidence="1" id="KW-0812">Transmembrane</keyword>
<protein>
    <submittedName>
        <fullName evidence="2">Uncharacterized protein</fullName>
    </submittedName>
</protein>